<dbReference type="GO" id="GO:0005737">
    <property type="term" value="C:cytoplasm"/>
    <property type="evidence" value="ECO:0007669"/>
    <property type="project" value="TreeGrafter"/>
</dbReference>
<evidence type="ECO:0000256" key="9">
    <source>
        <dbReference type="ARBA" id="ARBA00048679"/>
    </source>
</evidence>
<evidence type="ECO:0000256" key="8">
    <source>
        <dbReference type="ARBA" id="ARBA00047899"/>
    </source>
</evidence>
<dbReference type="InterPro" id="IPR017441">
    <property type="entry name" value="Protein_kinase_ATP_BS"/>
</dbReference>
<evidence type="ECO:0000256" key="6">
    <source>
        <dbReference type="ARBA" id="ARBA00022777"/>
    </source>
</evidence>
<dbReference type="SMART" id="SM00220">
    <property type="entry name" value="S_TKc"/>
    <property type="match status" value="1"/>
</dbReference>
<feature type="region of interest" description="Disordered" evidence="11">
    <location>
        <begin position="182"/>
        <end position="226"/>
    </location>
</feature>
<dbReference type="Gene3D" id="1.10.510.10">
    <property type="entry name" value="Transferase(Phosphotransferase) domain 1"/>
    <property type="match status" value="1"/>
</dbReference>
<dbReference type="FunFam" id="1.10.510.10:FF:000207">
    <property type="entry name" value="serine/threonine-protein kinase dst1 isoform X1"/>
    <property type="match status" value="1"/>
</dbReference>
<keyword evidence="5 10" id="KW-0547">Nucleotide-binding</keyword>
<evidence type="ECO:0000259" key="12">
    <source>
        <dbReference type="PROSITE" id="PS50011"/>
    </source>
</evidence>
<feature type="binding site" evidence="10">
    <location>
        <position position="261"/>
    </location>
    <ligand>
        <name>ATP</name>
        <dbReference type="ChEBI" id="CHEBI:30616"/>
    </ligand>
</feature>
<evidence type="ECO:0000256" key="2">
    <source>
        <dbReference type="ARBA" id="ARBA00012513"/>
    </source>
</evidence>
<dbReference type="InterPro" id="IPR050629">
    <property type="entry name" value="STE20/SPS1-PAK"/>
</dbReference>
<dbReference type="Proteomes" id="UP000197138">
    <property type="component" value="Unassembled WGS sequence"/>
</dbReference>
<evidence type="ECO:0000256" key="5">
    <source>
        <dbReference type="ARBA" id="ARBA00022741"/>
    </source>
</evidence>
<dbReference type="FunFam" id="3.30.200.20:FF:000042">
    <property type="entry name" value="Aurora kinase A"/>
    <property type="match status" value="1"/>
</dbReference>
<dbReference type="PANTHER" id="PTHR48012">
    <property type="entry name" value="STERILE20-LIKE KINASE, ISOFORM B-RELATED"/>
    <property type="match status" value="1"/>
</dbReference>
<comment type="catalytic activity">
    <reaction evidence="9">
        <text>L-seryl-[protein] + ATP = O-phospho-L-seryl-[protein] + ADP + H(+)</text>
        <dbReference type="Rhea" id="RHEA:17989"/>
        <dbReference type="Rhea" id="RHEA-COMP:9863"/>
        <dbReference type="Rhea" id="RHEA-COMP:11604"/>
        <dbReference type="ChEBI" id="CHEBI:15378"/>
        <dbReference type="ChEBI" id="CHEBI:29999"/>
        <dbReference type="ChEBI" id="CHEBI:30616"/>
        <dbReference type="ChEBI" id="CHEBI:83421"/>
        <dbReference type="ChEBI" id="CHEBI:456216"/>
        <dbReference type="EC" id="2.7.11.1"/>
    </reaction>
</comment>
<organism evidence="13 14">
    <name type="scientific">Punica granatum</name>
    <name type="common">Pomegranate</name>
    <dbReference type="NCBI Taxonomy" id="22663"/>
    <lineage>
        <taxon>Eukaryota</taxon>
        <taxon>Viridiplantae</taxon>
        <taxon>Streptophyta</taxon>
        <taxon>Embryophyta</taxon>
        <taxon>Tracheophyta</taxon>
        <taxon>Spermatophyta</taxon>
        <taxon>Magnoliopsida</taxon>
        <taxon>eudicotyledons</taxon>
        <taxon>Gunneridae</taxon>
        <taxon>Pentapetalae</taxon>
        <taxon>rosids</taxon>
        <taxon>malvids</taxon>
        <taxon>Myrtales</taxon>
        <taxon>Lythraceae</taxon>
        <taxon>Punica</taxon>
    </lineage>
</organism>
<reference evidence="16" key="4">
    <citation type="submission" date="2025-04" db="UniProtKB">
        <authorList>
            <consortium name="RefSeq"/>
        </authorList>
    </citation>
    <scope>IDENTIFICATION</scope>
    <source>
        <tissue evidence="16">Leaf</tissue>
    </source>
</reference>
<dbReference type="CDD" id="cd06613">
    <property type="entry name" value="STKc_MAP4K3_like"/>
    <property type="match status" value="1"/>
</dbReference>
<feature type="region of interest" description="Disordered" evidence="11">
    <location>
        <begin position="1"/>
        <end position="121"/>
    </location>
</feature>
<reference evidence="15" key="3">
    <citation type="journal article" date="2020" name="Plant Biotechnol. J.">
        <title>The pomegranate (Punica granatum L.) draft genome dissects genetic divergence between soft- and hard-seeded cultivars.</title>
        <authorList>
            <person name="Luo X."/>
            <person name="Li H."/>
            <person name="Wu Z."/>
            <person name="Yao W."/>
            <person name="Zhao P."/>
            <person name="Cao D."/>
            <person name="Yu H."/>
            <person name="Li K."/>
            <person name="Poudel K."/>
            <person name="Zhao D."/>
            <person name="Zhang F."/>
            <person name="Xia X."/>
            <person name="Chen L."/>
            <person name="Wang Q."/>
            <person name="Jing D."/>
            <person name="Cao S."/>
        </authorList>
    </citation>
    <scope>NUCLEOTIDE SEQUENCE [LARGE SCALE GENOMIC DNA]</scope>
</reference>
<dbReference type="AlphaFoldDB" id="A0A218WTQ3"/>
<proteinExistence type="inferred from homology"/>
<dbReference type="OrthoDB" id="248923at2759"/>
<keyword evidence="4" id="KW-0808">Transferase</keyword>
<evidence type="ECO:0000313" key="14">
    <source>
        <dbReference type="Proteomes" id="UP000197138"/>
    </source>
</evidence>
<dbReference type="InterPro" id="IPR011009">
    <property type="entry name" value="Kinase-like_dom_sf"/>
</dbReference>
<dbReference type="EC" id="2.7.11.1" evidence="2"/>
<protein>
    <recommendedName>
        <fullName evidence="2">non-specific serine/threonine protein kinase</fullName>
        <ecNumber evidence="2">2.7.11.1</ecNumber>
    </recommendedName>
</protein>
<evidence type="ECO:0000313" key="15">
    <source>
        <dbReference type="Proteomes" id="UP000515151"/>
    </source>
</evidence>
<keyword evidence="6 16" id="KW-0418">Kinase</keyword>
<dbReference type="PROSITE" id="PS00107">
    <property type="entry name" value="PROTEIN_KINASE_ATP"/>
    <property type="match status" value="1"/>
</dbReference>
<dbReference type="GO" id="GO:0004674">
    <property type="term" value="F:protein serine/threonine kinase activity"/>
    <property type="evidence" value="ECO:0007669"/>
    <property type="project" value="UniProtKB-KW"/>
</dbReference>
<dbReference type="RefSeq" id="XP_031401440.1">
    <property type="nucleotide sequence ID" value="XM_031545580.1"/>
</dbReference>
<reference evidence="13" key="2">
    <citation type="submission" date="2017-06" db="EMBL/GenBank/DDBJ databases">
        <title>The pomegranate genome and the genomics of punicalagin biosynthesis.</title>
        <authorList>
            <person name="Xu C."/>
        </authorList>
    </citation>
    <scope>NUCLEOTIDE SEQUENCE [LARGE SCALE GENOMIC DNA]</scope>
    <source>
        <tissue evidence="13">Fresh leaf</tissue>
    </source>
</reference>
<evidence type="ECO:0000256" key="3">
    <source>
        <dbReference type="ARBA" id="ARBA00022527"/>
    </source>
</evidence>
<keyword evidence="3" id="KW-0723">Serine/threonine-protein kinase</keyword>
<comment type="similarity">
    <text evidence="1">Belongs to the protein kinase superfamily. STE Ser/Thr protein kinase family. STE20 subfamily.</text>
</comment>
<dbReference type="GeneID" id="116211277"/>
<evidence type="ECO:0000256" key="1">
    <source>
        <dbReference type="ARBA" id="ARBA00008874"/>
    </source>
</evidence>
<evidence type="ECO:0000256" key="10">
    <source>
        <dbReference type="PROSITE-ProRule" id="PRU10141"/>
    </source>
</evidence>
<comment type="catalytic activity">
    <reaction evidence="8">
        <text>L-threonyl-[protein] + ATP = O-phospho-L-threonyl-[protein] + ADP + H(+)</text>
        <dbReference type="Rhea" id="RHEA:46608"/>
        <dbReference type="Rhea" id="RHEA-COMP:11060"/>
        <dbReference type="Rhea" id="RHEA-COMP:11605"/>
        <dbReference type="ChEBI" id="CHEBI:15378"/>
        <dbReference type="ChEBI" id="CHEBI:30013"/>
        <dbReference type="ChEBI" id="CHEBI:30616"/>
        <dbReference type="ChEBI" id="CHEBI:61977"/>
        <dbReference type="ChEBI" id="CHEBI:456216"/>
        <dbReference type="EC" id="2.7.11.1"/>
    </reaction>
</comment>
<evidence type="ECO:0000256" key="11">
    <source>
        <dbReference type="SAM" id="MobiDB-lite"/>
    </source>
</evidence>
<evidence type="ECO:0000313" key="13">
    <source>
        <dbReference type="EMBL" id="OWM75879.1"/>
    </source>
</evidence>
<keyword evidence="15" id="KW-1185">Reference proteome</keyword>
<dbReference type="PROSITE" id="PS50011">
    <property type="entry name" value="PROTEIN_KINASE_DOM"/>
    <property type="match status" value="1"/>
</dbReference>
<keyword evidence="7 10" id="KW-0067">ATP-binding</keyword>
<name>A0A218WTQ3_PUNGR</name>
<dbReference type="EMBL" id="MTKT01003224">
    <property type="protein sequence ID" value="OWM75879.1"/>
    <property type="molecule type" value="Genomic_DNA"/>
</dbReference>
<dbReference type="Proteomes" id="UP000515151">
    <property type="component" value="Chromosome 6"/>
</dbReference>
<accession>A0A218WTQ3</accession>
<feature type="domain" description="Protein kinase" evidence="12">
    <location>
        <begin position="232"/>
        <end position="486"/>
    </location>
</feature>
<dbReference type="PANTHER" id="PTHR48012:SF10">
    <property type="entry name" value="FI20177P1"/>
    <property type="match status" value="1"/>
</dbReference>
<dbReference type="SUPFAM" id="SSF56112">
    <property type="entry name" value="Protein kinase-like (PK-like)"/>
    <property type="match status" value="1"/>
</dbReference>
<dbReference type="InterPro" id="IPR000719">
    <property type="entry name" value="Prot_kinase_dom"/>
</dbReference>
<reference evidence="14" key="1">
    <citation type="journal article" date="2017" name="Plant J.">
        <title>The pomegranate (Punica granatum L.) genome and the genomics of punicalagin biosynthesis.</title>
        <authorList>
            <person name="Qin G."/>
            <person name="Xu C."/>
            <person name="Ming R."/>
            <person name="Tang H."/>
            <person name="Guyot R."/>
            <person name="Kramer E.M."/>
            <person name="Hu Y."/>
            <person name="Yi X."/>
            <person name="Qi Y."/>
            <person name="Xu X."/>
            <person name="Gao Z."/>
            <person name="Pan H."/>
            <person name="Jian J."/>
            <person name="Tian Y."/>
            <person name="Yue Z."/>
            <person name="Xu Y."/>
        </authorList>
    </citation>
    <scope>NUCLEOTIDE SEQUENCE [LARGE SCALE GENOMIC DNA]</scope>
    <source>
        <strain evidence="14">cv. Dabenzi</strain>
    </source>
</reference>
<sequence length="816" mass="89239">MDRAPAARRAGKPPVKPDIYSTVVVHGNSDESDEGKPDDDIYATMVYKNEEEEEEEDDPALPSLLKRLPKDFGGGASIDYDNDDDAGDFGTMIVKTGGRNANRPSSSSSRRPPLDYSDFNNSTLKKRIETFTDDEDEDGGGGFSTFVVKSNEKESVSGTVVRKSGFEDSTMGRAVASMQAAGDLGFGGKQQRRRTESTSPHLGQEAGRHQPAKISSSSIPESVTREDPTIKYELLSELGKGSYGAVYKARDRKTSELVAIKVISLCEGEEGYEEIRGEIEMLQQCNNPNVVRYLGSYQGEEYLWIVMEYCGGGSVADLMNVTEKPLEEYQIAYICREALKGLSYLHSIFKVHRDIKGGNILLTEQGEVKLGDFGVAAQLTRTMSKRNTFIGTPHWMAPEVIQENRYDGKVDVWALGVSAIEMAEGLPPRASVHPMRVLFMISIEPAPMLEDKEKWSLVFHDFVAKCLTKEPRLRPTASEMLKHKFIEKCQWGASAMLPKIEEARKIRASMEQAQNLAPTVSLDGAVVGPRVNDDYGDTVPSKPQNLGVKEVIATSTIRKQPLEDGLKADTGGDFGTVIVHAGNEIAEASTANKTLVTEETGALEHVESTSFFGEGSKLTELRVENKVGAAAVGDSHRVTQKVDAKSAMFGSPEQIRKITEAQAQIGGGSSSLKMETLGKKGFSMQDKLWSIYAAGNTVPIPFLRATDISPIALLSDNVLGGAQRDSNSGSVTVEALQELFIGDGQAKKGRLRQNEMPLPPSVYQRLTSSSTLLNLAQALAHHKMCYEEMPLQELHAVQAQQTIQNLSDTLRTILRL</sequence>
<feature type="compositionally biased region" description="Acidic residues" evidence="11">
    <location>
        <begin position="50"/>
        <end position="59"/>
    </location>
</feature>
<gene>
    <name evidence="16" type="primary">LOC116211277</name>
    <name evidence="13" type="ORF">CDL15_Pgr009523</name>
</gene>
<dbReference type="GO" id="GO:0005524">
    <property type="term" value="F:ATP binding"/>
    <property type="evidence" value="ECO:0007669"/>
    <property type="project" value="UniProtKB-UniRule"/>
</dbReference>
<dbReference type="Pfam" id="PF00069">
    <property type="entry name" value="Pkinase"/>
    <property type="match status" value="1"/>
</dbReference>
<evidence type="ECO:0000256" key="4">
    <source>
        <dbReference type="ARBA" id="ARBA00022679"/>
    </source>
</evidence>
<evidence type="ECO:0000313" key="16">
    <source>
        <dbReference type="RefSeq" id="XP_031401440.1"/>
    </source>
</evidence>
<evidence type="ECO:0000256" key="7">
    <source>
        <dbReference type="ARBA" id="ARBA00022840"/>
    </source>
</evidence>